<evidence type="ECO:0000256" key="3">
    <source>
        <dbReference type="ARBA" id="ARBA00022801"/>
    </source>
</evidence>
<dbReference type="SUPFAM" id="SSF54001">
    <property type="entry name" value="Cysteine proteinases"/>
    <property type="match status" value="1"/>
</dbReference>
<dbReference type="GO" id="GO:0016926">
    <property type="term" value="P:protein desumoylation"/>
    <property type="evidence" value="ECO:0007669"/>
    <property type="project" value="TreeGrafter"/>
</dbReference>
<evidence type="ECO:0000259" key="6">
    <source>
        <dbReference type="PROSITE" id="PS50600"/>
    </source>
</evidence>
<evidence type="ECO:0000256" key="2">
    <source>
        <dbReference type="ARBA" id="ARBA00022670"/>
    </source>
</evidence>
<dbReference type="PANTHER" id="PTHR12606">
    <property type="entry name" value="SENTRIN/SUMO-SPECIFIC PROTEASE"/>
    <property type="match status" value="1"/>
</dbReference>
<dbReference type="Gene3D" id="3.40.395.10">
    <property type="entry name" value="Adenoviral Proteinase, Chain A"/>
    <property type="match status" value="1"/>
</dbReference>
<dbReference type="GO" id="GO:0005634">
    <property type="term" value="C:nucleus"/>
    <property type="evidence" value="ECO:0007669"/>
    <property type="project" value="TreeGrafter"/>
</dbReference>
<dbReference type="InterPro" id="IPR038765">
    <property type="entry name" value="Papain-like_cys_pep_sf"/>
</dbReference>
<sequence>MQSTQVALDAIRYQQRLEDASRYSHTLLQSFPVEVIKAPLGSRTSEPEYVSYDKYRRRLYELNRDEYDFVPSLKKQKLGIDKVVNHVHEQNMGNQGLLELLQRELSGGKAGRWSKMSMGFRSVTKLLSTKADEHVDADHETKGEETPTQPIREDNKSPKGTAGNSVRRPESSAVAKSRDDEIAELEEKLRLQRLSRASKTDQLFYDRLAERELNIILEEVLLEEIYDLAADVFDEEEEKTRNKQLPPDLLKIVEDALHGGPMEEILIQKYNVDIKRHNLQCLLPLQWLNDEVINFYFQMMNDRDEVLVNAGVLPKRSHFFNSFFVTKVSENGYNFVNVRRWTRKIDLFAMDKIFMPVNVGNMHWCMAVIFMAEKRIQYYDSMHGSGAACLKVLLRYLHDESEHKKKTKFDDQGWELVTTTPDTPLQTNGSDCGVFSCMFADYLSRNAPLSFVQRDIPFHRHRMALHITRGYIPLEEEGL</sequence>
<keyword evidence="4" id="KW-0788">Thiol protease</keyword>
<dbReference type="GO" id="GO:0016929">
    <property type="term" value="F:deSUMOylase activity"/>
    <property type="evidence" value="ECO:0007669"/>
    <property type="project" value="TreeGrafter"/>
</dbReference>
<dbReference type="PANTHER" id="PTHR12606:SF1">
    <property type="entry name" value="UBIQUITIN-LIKE-SPECIFIC PROTEASE 1A"/>
    <property type="match status" value="1"/>
</dbReference>
<evidence type="ECO:0000256" key="4">
    <source>
        <dbReference type="ARBA" id="ARBA00022807"/>
    </source>
</evidence>
<accession>A0AAV1V8L5</accession>
<dbReference type="GO" id="GO:0060255">
    <property type="term" value="P:regulation of macromolecule metabolic process"/>
    <property type="evidence" value="ECO:0007669"/>
    <property type="project" value="UniProtKB-ARBA"/>
</dbReference>
<proteinExistence type="inferred from homology"/>
<evidence type="ECO:0000313" key="7">
    <source>
        <dbReference type="EMBL" id="CAK7943249.1"/>
    </source>
</evidence>
<evidence type="ECO:0000256" key="1">
    <source>
        <dbReference type="ARBA" id="ARBA00005234"/>
    </source>
</evidence>
<dbReference type="Pfam" id="PF02902">
    <property type="entry name" value="Peptidase_C48"/>
    <property type="match status" value="1"/>
</dbReference>
<feature type="domain" description="Ubiquitin-like protease family profile" evidence="6">
    <location>
        <begin position="272"/>
        <end position="443"/>
    </location>
</feature>
<evidence type="ECO:0000256" key="5">
    <source>
        <dbReference type="SAM" id="MobiDB-lite"/>
    </source>
</evidence>
<dbReference type="GO" id="GO:0080090">
    <property type="term" value="P:regulation of primary metabolic process"/>
    <property type="evidence" value="ECO:0007669"/>
    <property type="project" value="UniProtKB-ARBA"/>
</dbReference>
<feature type="region of interest" description="Disordered" evidence="5">
    <location>
        <begin position="131"/>
        <end position="179"/>
    </location>
</feature>
<dbReference type="InterPro" id="IPR003653">
    <property type="entry name" value="Peptidase_C48_C"/>
</dbReference>
<dbReference type="AlphaFoldDB" id="A0AAV1V8L5"/>
<feature type="compositionally biased region" description="Basic and acidic residues" evidence="5">
    <location>
        <begin position="131"/>
        <end position="157"/>
    </location>
</feature>
<dbReference type="EMBL" id="CAKLBY020000297">
    <property type="protein sequence ID" value="CAK7943249.1"/>
    <property type="molecule type" value="Genomic_DNA"/>
</dbReference>
<gene>
    <name evidence="7" type="ORF">PM001_LOCUS28399</name>
</gene>
<comment type="similarity">
    <text evidence="1">Belongs to the peptidase C48 family.</text>
</comment>
<dbReference type="FunFam" id="3.40.395.10:FF:000001">
    <property type="entry name" value="Sentrin-specific protease 1"/>
    <property type="match status" value="1"/>
</dbReference>
<reference evidence="7" key="1">
    <citation type="submission" date="2024-01" db="EMBL/GenBank/DDBJ databases">
        <authorList>
            <person name="Webb A."/>
        </authorList>
    </citation>
    <scope>NUCLEOTIDE SEQUENCE</scope>
    <source>
        <strain evidence="7">Pm1</strain>
    </source>
</reference>
<name>A0AAV1V8L5_9STRA</name>
<dbReference type="Proteomes" id="UP001162060">
    <property type="component" value="Unassembled WGS sequence"/>
</dbReference>
<protein>
    <recommendedName>
        <fullName evidence="6">Ubiquitin-like protease family profile domain-containing protein</fullName>
    </recommendedName>
</protein>
<dbReference type="GO" id="GO:0006508">
    <property type="term" value="P:proteolysis"/>
    <property type="evidence" value="ECO:0007669"/>
    <property type="project" value="UniProtKB-KW"/>
</dbReference>
<dbReference type="PROSITE" id="PS50600">
    <property type="entry name" value="ULP_PROTEASE"/>
    <property type="match status" value="1"/>
</dbReference>
<organism evidence="7 8">
    <name type="scientific">Peronospora matthiolae</name>
    <dbReference type="NCBI Taxonomy" id="2874970"/>
    <lineage>
        <taxon>Eukaryota</taxon>
        <taxon>Sar</taxon>
        <taxon>Stramenopiles</taxon>
        <taxon>Oomycota</taxon>
        <taxon>Peronosporomycetes</taxon>
        <taxon>Peronosporales</taxon>
        <taxon>Peronosporaceae</taxon>
        <taxon>Peronospora</taxon>
    </lineage>
</organism>
<keyword evidence="3" id="KW-0378">Hydrolase</keyword>
<keyword evidence="2" id="KW-0645">Protease</keyword>
<comment type="caution">
    <text evidence="7">The sequence shown here is derived from an EMBL/GenBank/DDBJ whole genome shotgun (WGS) entry which is preliminary data.</text>
</comment>
<evidence type="ECO:0000313" key="8">
    <source>
        <dbReference type="Proteomes" id="UP001162060"/>
    </source>
</evidence>